<reference evidence="1" key="1">
    <citation type="submission" date="2014-12" db="EMBL/GenBank/DDBJ databases">
        <title>Insight into the proteome of Arion vulgaris.</title>
        <authorList>
            <person name="Aradska J."/>
            <person name="Bulat T."/>
            <person name="Smidak R."/>
            <person name="Sarate P."/>
            <person name="Gangsoo J."/>
            <person name="Sialana F."/>
            <person name="Bilban M."/>
            <person name="Lubec G."/>
        </authorList>
    </citation>
    <scope>NUCLEOTIDE SEQUENCE</scope>
    <source>
        <tissue evidence="1">Skin</tissue>
    </source>
</reference>
<feature type="non-terminal residue" evidence="1">
    <location>
        <position position="1"/>
    </location>
</feature>
<accession>A0A0B6YQ39</accession>
<sequence>YATMTFFFKQDKKLTSKIEPIELKLYTRNITYSCIDTKLPSINVGTSPVYFPLPFSKSLSGAMCDVHVSQHVRNTVHIEVISVSEQA</sequence>
<dbReference type="AlphaFoldDB" id="A0A0B6YQ39"/>
<proteinExistence type="predicted"/>
<feature type="non-terminal residue" evidence="1">
    <location>
        <position position="87"/>
    </location>
</feature>
<evidence type="ECO:0000313" key="1">
    <source>
        <dbReference type="EMBL" id="CEK58379.1"/>
    </source>
</evidence>
<gene>
    <name evidence="1" type="primary">ORF32894</name>
</gene>
<protein>
    <submittedName>
        <fullName evidence="1">Uncharacterized protein</fullName>
    </submittedName>
</protein>
<organism evidence="1">
    <name type="scientific">Arion vulgaris</name>
    <dbReference type="NCBI Taxonomy" id="1028688"/>
    <lineage>
        <taxon>Eukaryota</taxon>
        <taxon>Metazoa</taxon>
        <taxon>Spiralia</taxon>
        <taxon>Lophotrochozoa</taxon>
        <taxon>Mollusca</taxon>
        <taxon>Gastropoda</taxon>
        <taxon>Heterobranchia</taxon>
        <taxon>Euthyneura</taxon>
        <taxon>Panpulmonata</taxon>
        <taxon>Eupulmonata</taxon>
        <taxon>Stylommatophora</taxon>
        <taxon>Helicina</taxon>
        <taxon>Arionoidea</taxon>
        <taxon>Arionidae</taxon>
        <taxon>Arion</taxon>
    </lineage>
</organism>
<name>A0A0B6YQ39_9EUPU</name>
<dbReference type="EMBL" id="HACG01011514">
    <property type="protein sequence ID" value="CEK58379.1"/>
    <property type="molecule type" value="Transcribed_RNA"/>
</dbReference>